<evidence type="ECO:0000256" key="4">
    <source>
        <dbReference type="SAM" id="Phobius"/>
    </source>
</evidence>
<feature type="transmembrane region" description="Helical" evidence="4">
    <location>
        <begin position="7"/>
        <end position="29"/>
    </location>
</feature>
<dbReference type="SUPFAM" id="SSF69593">
    <property type="entry name" value="Glycerol-3-phosphate (1)-acyltransferase"/>
    <property type="match status" value="1"/>
</dbReference>
<dbReference type="EMBL" id="JACIJS010000005">
    <property type="protein sequence ID" value="MBB5516040.1"/>
    <property type="molecule type" value="Genomic_DNA"/>
</dbReference>
<keyword evidence="3 6" id="KW-0012">Acyltransferase</keyword>
<evidence type="ECO:0000256" key="1">
    <source>
        <dbReference type="ARBA" id="ARBA00005189"/>
    </source>
</evidence>
<dbReference type="CDD" id="cd07989">
    <property type="entry name" value="LPLAT_AGPAT-like"/>
    <property type="match status" value="1"/>
</dbReference>
<dbReference type="Pfam" id="PF01553">
    <property type="entry name" value="Acyltransferase"/>
    <property type="match status" value="1"/>
</dbReference>
<dbReference type="PANTHER" id="PTHR10434:SF40">
    <property type="entry name" value="1-ACYL-SN-GLYCEROL-3-PHOSPHATE ACYLTRANSFERASE"/>
    <property type="match status" value="1"/>
</dbReference>
<dbReference type="InterPro" id="IPR002123">
    <property type="entry name" value="Plipid/glycerol_acylTrfase"/>
</dbReference>
<dbReference type="PANTHER" id="PTHR10434">
    <property type="entry name" value="1-ACYL-SN-GLYCEROL-3-PHOSPHATE ACYLTRANSFERASE"/>
    <property type="match status" value="1"/>
</dbReference>
<comment type="pathway">
    <text evidence="1">Lipid metabolism.</text>
</comment>
<dbReference type="AlphaFoldDB" id="A0A840WXZ7"/>
<reference evidence="6 7" key="1">
    <citation type="submission" date="2020-08" db="EMBL/GenBank/DDBJ databases">
        <title>Genomic Encyclopedia of Type Strains, Phase IV (KMG-IV): sequencing the most valuable type-strain genomes for metagenomic binning, comparative biology and taxonomic classification.</title>
        <authorList>
            <person name="Goeker M."/>
        </authorList>
    </citation>
    <scope>NUCLEOTIDE SEQUENCE [LARGE SCALE GENOMIC DNA]</scope>
    <source>
        <strain evidence="6 7">DSM 103377</strain>
    </source>
</reference>
<gene>
    <name evidence="6" type="ORF">FHS89_002060</name>
</gene>
<dbReference type="GO" id="GO:0006654">
    <property type="term" value="P:phosphatidic acid biosynthetic process"/>
    <property type="evidence" value="ECO:0007669"/>
    <property type="project" value="TreeGrafter"/>
</dbReference>
<name>A0A840WXZ7_9RHOB</name>
<dbReference type="Proteomes" id="UP000553766">
    <property type="component" value="Unassembled WGS sequence"/>
</dbReference>
<evidence type="ECO:0000256" key="3">
    <source>
        <dbReference type="ARBA" id="ARBA00023315"/>
    </source>
</evidence>
<feature type="domain" description="Phospholipid/glycerol acyltransferase" evidence="5">
    <location>
        <begin position="69"/>
        <end position="183"/>
    </location>
</feature>
<organism evidence="6 7">
    <name type="scientific">Rubricella aquisinus</name>
    <dbReference type="NCBI Taxonomy" id="2028108"/>
    <lineage>
        <taxon>Bacteria</taxon>
        <taxon>Pseudomonadati</taxon>
        <taxon>Pseudomonadota</taxon>
        <taxon>Alphaproteobacteria</taxon>
        <taxon>Rhodobacterales</taxon>
        <taxon>Paracoccaceae</taxon>
        <taxon>Rubricella</taxon>
    </lineage>
</organism>
<accession>A0A840WXZ7</accession>
<evidence type="ECO:0000256" key="2">
    <source>
        <dbReference type="ARBA" id="ARBA00022679"/>
    </source>
</evidence>
<dbReference type="RefSeq" id="WP_184011248.1">
    <property type="nucleotide sequence ID" value="NZ_JACIJS010000005.1"/>
</dbReference>
<evidence type="ECO:0000313" key="7">
    <source>
        <dbReference type="Proteomes" id="UP000553766"/>
    </source>
</evidence>
<keyword evidence="4" id="KW-0812">Transmembrane</keyword>
<keyword evidence="7" id="KW-1185">Reference proteome</keyword>
<dbReference type="SMART" id="SM00563">
    <property type="entry name" value="PlsC"/>
    <property type="match status" value="1"/>
</dbReference>
<dbReference type="GO" id="GO:0003841">
    <property type="term" value="F:1-acylglycerol-3-phosphate O-acyltransferase activity"/>
    <property type="evidence" value="ECO:0007669"/>
    <property type="project" value="UniProtKB-EC"/>
</dbReference>
<evidence type="ECO:0000313" key="6">
    <source>
        <dbReference type="EMBL" id="MBB5516040.1"/>
    </source>
</evidence>
<proteinExistence type="predicted"/>
<protein>
    <submittedName>
        <fullName evidence="6">1-acyl-sn-glycerol-3-phosphate acyltransferase</fullName>
        <ecNumber evidence="6">2.3.1.51</ecNumber>
    </submittedName>
</protein>
<evidence type="ECO:0000259" key="5">
    <source>
        <dbReference type="SMART" id="SM00563"/>
    </source>
</evidence>
<sequence>MMLIRSLAYNVIFYALMPVIGLIALPYAIVNRDGAQWAIHTFCRITMWLLPVMCGTRVEVRGRVPEGEVIVAAKHQSFLDIVLIANALKRPKFIMKKQLKWAPILGFYAWRMGCYPIDRGKRGQAIQDMVAKVREERRDPGQLVIYPQGTRTQPGAKVPYKIGTGVLYEEFGLDVYPVATNAGLFWGRNKVLRKPGLAVVEFLEPIPGGMERKAFMETLEQRIEQASDTLHDEGLAHLSKPV</sequence>
<comment type="caution">
    <text evidence="6">The sequence shown here is derived from an EMBL/GenBank/DDBJ whole genome shotgun (WGS) entry which is preliminary data.</text>
</comment>
<dbReference type="EC" id="2.3.1.51" evidence="6"/>
<keyword evidence="2 6" id="KW-0808">Transferase</keyword>
<keyword evidence="4" id="KW-0472">Membrane</keyword>
<keyword evidence="4" id="KW-1133">Transmembrane helix</keyword>